<evidence type="ECO:0000313" key="2">
    <source>
        <dbReference type="Proteomes" id="UP000805193"/>
    </source>
</evidence>
<keyword evidence="2" id="KW-1185">Reference proteome</keyword>
<sequence length="167" mass="17614">MDQREALRAIRANEMARKSLCEGSRCSAPIRSRGCTDSSVHQKGEPENRRTTMKPRTLSAGAIRSRSPSLLRSWDTATPADARARAPGGPGRRALRGTGRGPGGAKRAPVNLRPVAPAPCHRPQERAPPGPHHNRGASLGPDSPATRRGAAAEQSARSGPVSWPTAG</sequence>
<protein>
    <submittedName>
        <fullName evidence="1">Uncharacterized protein</fullName>
    </submittedName>
</protein>
<accession>A0AC60QKY8</accession>
<reference evidence="1 2" key="1">
    <citation type="journal article" date="2020" name="Cell">
        <title>Large-Scale Comparative Analyses of Tick Genomes Elucidate Their Genetic Diversity and Vector Capacities.</title>
        <authorList>
            <consortium name="Tick Genome and Microbiome Consortium (TIGMIC)"/>
            <person name="Jia N."/>
            <person name="Wang J."/>
            <person name="Shi W."/>
            <person name="Du L."/>
            <person name="Sun Y."/>
            <person name="Zhan W."/>
            <person name="Jiang J.F."/>
            <person name="Wang Q."/>
            <person name="Zhang B."/>
            <person name="Ji P."/>
            <person name="Bell-Sakyi L."/>
            <person name="Cui X.M."/>
            <person name="Yuan T.T."/>
            <person name="Jiang B.G."/>
            <person name="Yang W.F."/>
            <person name="Lam T.T."/>
            <person name="Chang Q.C."/>
            <person name="Ding S.J."/>
            <person name="Wang X.J."/>
            <person name="Zhu J.G."/>
            <person name="Ruan X.D."/>
            <person name="Zhao L."/>
            <person name="Wei J.T."/>
            <person name="Ye R.Z."/>
            <person name="Que T.C."/>
            <person name="Du C.H."/>
            <person name="Zhou Y.H."/>
            <person name="Cheng J.X."/>
            <person name="Dai P.F."/>
            <person name="Guo W.B."/>
            <person name="Han X.H."/>
            <person name="Huang E.J."/>
            <person name="Li L.F."/>
            <person name="Wei W."/>
            <person name="Gao Y.C."/>
            <person name="Liu J.Z."/>
            <person name="Shao H.Z."/>
            <person name="Wang X."/>
            <person name="Wang C.C."/>
            <person name="Yang T.C."/>
            <person name="Huo Q.B."/>
            <person name="Li W."/>
            <person name="Chen H.Y."/>
            <person name="Chen S.E."/>
            <person name="Zhou L.G."/>
            <person name="Ni X.B."/>
            <person name="Tian J.H."/>
            <person name="Sheng Y."/>
            <person name="Liu T."/>
            <person name="Pan Y.S."/>
            <person name="Xia L.Y."/>
            <person name="Li J."/>
            <person name="Zhao F."/>
            <person name="Cao W.C."/>
        </authorList>
    </citation>
    <scope>NUCLEOTIDE SEQUENCE [LARGE SCALE GENOMIC DNA]</scope>
    <source>
        <strain evidence="1">Iper-2018</strain>
    </source>
</reference>
<name>A0AC60QKY8_IXOPE</name>
<evidence type="ECO:0000313" key="1">
    <source>
        <dbReference type="EMBL" id="KAG0433662.1"/>
    </source>
</evidence>
<proteinExistence type="predicted"/>
<comment type="caution">
    <text evidence="1">The sequence shown here is derived from an EMBL/GenBank/DDBJ whole genome shotgun (WGS) entry which is preliminary data.</text>
</comment>
<dbReference type="Proteomes" id="UP000805193">
    <property type="component" value="Unassembled WGS sequence"/>
</dbReference>
<gene>
    <name evidence="1" type="ORF">HPB47_019699</name>
</gene>
<organism evidence="1 2">
    <name type="scientific">Ixodes persulcatus</name>
    <name type="common">Taiga tick</name>
    <dbReference type="NCBI Taxonomy" id="34615"/>
    <lineage>
        <taxon>Eukaryota</taxon>
        <taxon>Metazoa</taxon>
        <taxon>Ecdysozoa</taxon>
        <taxon>Arthropoda</taxon>
        <taxon>Chelicerata</taxon>
        <taxon>Arachnida</taxon>
        <taxon>Acari</taxon>
        <taxon>Parasitiformes</taxon>
        <taxon>Ixodida</taxon>
        <taxon>Ixodoidea</taxon>
        <taxon>Ixodidae</taxon>
        <taxon>Ixodinae</taxon>
        <taxon>Ixodes</taxon>
    </lineage>
</organism>
<dbReference type="EMBL" id="JABSTQ010009039">
    <property type="protein sequence ID" value="KAG0433662.1"/>
    <property type="molecule type" value="Genomic_DNA"/>
</dbReference>